<evidence type="ECO:0000313" key="2">
    <source>
        <dbReference type="EMBL" id="MPD00362.1"/>
    </source>
</evidence>
<dbReference type="AlphaFoldDB" id="A0A5B7JQV7"/>
<feature type="region of interest" description="Disordered" evidence="1">
    <location>
        <begin position="1"/>
        <end position="69"/>
    </location>
</feature>
<dbReference type="EMBL" id="VSRR010122572">
    <property type="protein sequence ID" value="MPD00362.1"/>
    <property type="molecule type" value="Genomic_DNA"/>
</dbReference>
<reference evidence="2 3" key="1">
    <citation type="submission" date="2019-05" db="EMBL/GenBank/DDBJ databases">
        <title>Another draft genome of Portunus trituberculatus and its Hox gene families provides insights of decapod evolution.</title>
        <authorList>
            <person name="Jeong J.-H."/>
            <person name="Song I."/>
            <person name="Kim S."/>
            <person name="Choi T."/>
            <person name="Kim D."/>
            <person name="Ryu S."/>
            <person name="Kim W."/>
        </authorList>
    </citation>
    <scope>NUCLEOTIDE SEQUENCE [LARGE SCALE GENOMIC DNA]</scope>
    <source>
        <tissue evidence="2">Muscle</tissue>
    </source>
</reference>
<keyword evidence="3" id="KW-1185">Reference proteome</keyword>
<evidence type="ECO:0000313" key="3">
    <source>
        <dbReference type="Proteomes" id="UP000324222"/>
    </source>
</evidence>
<comment type="caution">
    <text evidence="2">The sequence shown here is derived from an EMBL/GenBank/DDBJ whole genome shotgun (WGS) entry which is preliminary data.</text>
</comment>
<evidence type="ECO:0000256" key="1">
    <source>
        <dbReference type="SAM" id="MobiDB-lite"/>
    </source>
</evidence>
<proteinExistence type="predicted"/>
<name>A0A5B7JQV7_PORTR</name>
<accession>A0A5B7JQV7</accession>
<protein>
    <submittedName>
        <fullName evidence="2">Uncharacterized protein</fullName>
    </submittedName>
</protein>
<gene>
    <name evidence="2" type="ORF">E2C01_095828</name>
</gene>
<organism evidence="2 3">
    <name type="scientific">Portunus trituberculatus</name>
    <name type="common">Swimming crab</name>
    <name type="synonym">Neptunus trituberculatus</name>
    <dbReference type="NCBI Taxonomy" id="210409"/>
    <lineage>
        <taxon>Eukaryota</taxon>
        <taxon>Metazoa</taxon>
        <taxon>Ecdysozoa</taxon>
        <taxon>Arthropoda</taxon>
        <taxon>Crustacea</taxon>
        <taxon>Multicrustacea</taxon>
        <taxon>Malacostraca</taxon>
        <taxon>Eumalacostraca</taxon>
        <taxon>Eucarida</taxon>
        <taxon>Decapoda</taxon>
        <taxon>Pleocyemata</taxon>
        <taxon>Brachyura</taxon>
        <taxon>Eubrachyura</taxon>
        <taxon>Portunoidea</taxon>
        <taxon>Portunidae</taxon>
        <taxon>Portuninae</taxon>
        <taxon>Portunus</taxon>
    </lineage>
</organism>
<sequence>MLHAFPSRPALCLPIADGTLHPRQASPRGHNNTKRDTGPASLSLFHLDKHPPLPPPPLPPPHAAATSSDQVRKDAAWITYSSWCVTSLI</sequence>
<feature type="compositionally biased region" description="Pro residues" evidence="1">
    <location>
        <begin position="52"/>
        <end position="62"/>
    </location>
</feature>
<dbReference type="Proteomes" id="UP000324222">
    <property type="component" value="Unassembled WGS sequence"/>
</dbReference>